<dbReference type="InterPro" id="IPR036047">
    <property type="entry name" value="F-box-like_dom_sf"/>
</dbReference>
<reference evidence="2" key="1">
    <citation type="journal article" date="2019" name="Front. Microbiol.">
        <title>Pandoravirus Celtis Illustrates the Microevolution Processes at Work in the Giant Pandoraviridae Genomes.</title>
        <authorList>
            <person name="Legendre M."/>
            <person name="Alempic J.M."/>
            <person name="Philippe N."/>
            <person name="Lartigue A."/>
            <person name="Jeudy S."/>
            <person name="Poirot O."/>
            <person name="Ta N.T."/>
            <person name="Nin S."/>
            <person name="Coute Y."/>
            <person name="Abergel C."/>
            <person name="Claverie J.M."/>
        </authorList>
    </citation>
    <scope>NUCLEOTIDE SEQUENCE</scope>
</reference>
<accession>A0A4D6EH81</accession>
<dbReference type="Gene3D" id="1.20.1280.50">
    <property type="match status" value="1"/>
</dbReference>
<proteinExistence type="predicted"/>
<evidence type="ECO:0000259" key="1">
    <source>
        <dbReference type="PROSITE" id="PS50181"/>
    </source>
</evidence>
<dbReference type="SUPFAM" id="SSF81383">
    <property type="entry name" value="F-box domain"/>
    <property type="match status" value="1"/>
</dbReference>
<dbReference type="PANTHER" id="PTHR46586">
    <property type="entry name" value="ANKYRIN REPEAT-CONTAINING PROTEIN"/>
    <property type="match status" value="1"/>
</dbReference>
<name>A0A4D6EH81_9VIRU</name>
<dbReference type="Gene3D" id="1.25.40.20">
    <property type="entry name" value="Ankyrin repeat-containing domain"/>
    <property type="match status" value="3"/>
</dbReference>
<dbReference type="Proteomes" id="UP001237152">
    <property type="component" value="Segment"/>
</dbReference>
<dbReference type="Pfam" id="PF12937">
    <property type="entry name" value="F-box-like"/>
    <property type="match status" value="1"/>
</dbReference>
<dbReference type="InterPro" id="IPR052050">
    <property type="entry name" value="SecEffector_AnkRepeat"/>
</dbReference>
<gene>
    <name evidence="2" type="ORF">pclt_cds_452</name>
</gene>
<dbReference type="InterPro" id="IPR036770">
    <property type="entry name" value="Ankyrin_rpt-contain_sf"/>
</dbReference>
<dbReference type="SUPFAM" id="SSF48403">
    <property type="entry name" value="Ankyrin repeat"/>
    <property type="match status" value="2"/>
</dbReference>
<protein>
    <submittedName>
        <fullName evidence="2">Ankyrin repeat domain containing protein</fullName>
    </submittedName>
</protein>
<evidence type="ECO:0000313" key="2">
    <source>
        <dbReference type="EMBL" id="QBZ81047.1"/>
    </source>
</evidence>
<dbReference type="PROSITE" id="PS50181">
    <property type="entry name" value="FBOX"/>
    <property type="match status" value="1"/>
</dbReference>
<dbReference type="PANTHER" id="PTHR46586:SF3">
    <property type="entry name" value="ANKYRIN REPEAT-CONTAINING PROTEIN"/>
    <property type="match status" value="1"/>
</dbReference>
<feature type="domain" description="F-box" evidence="1">
    <location>
        <begin position="53"/>
        <end position="101"/>
    </location>
</feature>
<evidence type="ECO:0000313" key="3">
    <source>
        <dbReference type="Proteomes" id="UP001237152"/>
    </source>
</evidence>
<dbReference type="EMBL" id="MK174290">
    <property type="protein sequence ID" value="QBZ81047.1"/>
    <property type="molecule type" value="Genomic_DNA"/>
</dbReference>
<sequence length="677" mass="74137">MQKRPPPATTYEARPRKRTRPSLMAACTSRPANYGGHGTRCNDASFLVEDDATASIDNLPDEILVSIFDHLPCLTRCGNVAAVCRRWRAVALDSTTGARPLCASSTTNNPCLSAASMLHADCVDEARRLGWSWHGTECEYPTRAGRVDLMDRFRAHGCPFDARHVAVVAARAGRLHVLRHLYDQGLLAPPPHGTELISAAAAGGHIACIEFARGIGFLWDENACTWAARNGHLACLRYLHEGGCPWDERAAEAAAGYDPGENPYLPFEGHVDCLRYLHEHGCPWAEGTCEIAAQRGAVACLVYALDHDCPRDESDLGVAAVYSSEAAILDTLQDRGHRWDAYATATAAEYGRWDLIEILRAYGCPWDDRVCTGLASMGDLDLLQRARADGCPWDPEACMREAIRHGHVDIVRWLCKNAFGDDNDHVLKSEYCASAVYRGHRDVLACLVEHECPWDPMTIAQSLDASFDMDCLEYAVSRGMITGASARCTTRFCTRAARGGRDDILRLLYAAGYRGNADTTAAAAEGGHLACLAWLVDQKCPVDTSATYSAAGNGHLECVSYLCERDVPWHSESYSMAVARGHLECLAYMDTHGCPRCHDATEIAAEIGRLDVLRYLHEDGCAWSAETCLQAAQRGHLACLRYAHRHGAPIDMEQCKTRAATNGHAACVRYLARCARP</sequence>
<dbReference type="InterPro" id="IPR001810">
    <property type="entry name" value="F-box_dom"/>
</dbReference>
<organism evidence="2 3">
    <name type="scientific">Pandoravirus celtis</name>
    <dbReference type="NCBI Taxonomy" id="2568002"/>
    <lineage>
        <taxon>Viruses</taxon>
        <taxon>Pandoravirus</taxon>
    </lineage>
</organism>